<feature type="transmembrane region" description="Helical" evidence="7">
    <location>
        <begin position="82"/>
        <end position="105"/>
    </location>
</feature>
<keyword evidence="8" id="KW-0966">Cell projection</keyword>
<organism evidence="8 9">
    <name type="scientific">Aliiruegeria lutimaris</name>
    <dbReference type="NCBI Taxonomy" id="571298"/>
    <lineage>
        <taxon>Bacteria</taxon>
        <taxon>Pseudomonadati</taxon>
        <taxon>Pseudomonadota</taxon>
        <taxon>Alphaproteobacteria</taxon>
        <taxon>Rhodobacterales</taxon>
        <taxon>Roseobacteraceae</taxon>
        <taxon>Aliiruegeria</taxon>
    </lineage>
</organism>
<feature type="transmembrane region" description="Helical" evidence="7">
    <location>
        <begin position="212"/>
        <end position="233"/>
    </location>
</feature>
<proteinExistence type="inferred from homology"/>
<evidence type="ECO:0000256" key="7">
    <source>
        <dbReference type="SAM" id="Phobius"/>
    </source>
</evidence>
<keyword evidence="3" id="KW-1003">Cell membrane</keyword>
<dbReference type="OrthoDB" id="9779817at2"/>
<feature type="transmembrane region" description="Helical" evidence="7">
    <location>
        <begin position="172"/>
        <end position="200"/>
    </location>
</feature>
<dbReference type="RefSeq" id="WP_093149924.1">
    <property type="nucleotide sequence ID" value="NZ_FNEK01000005.1"/>
</dbReference>
<comment type="subcellular location">
    <subcellularLocation>
        <location evidence="1">Cell membrane</location>
        <topology evidence="1">Multi-pass membrane protein</topology>
    </subcellularLocation>
</comment>
<dbReference type="GO" id="GO:0006605">
    <property type="term" value="P:protein targeting"/>
    <property type="evidence" value="ECO:0007669"/>
    <property type="project" value="InterPro"/>
</dbReference>
<keyword evidence="8" id="KW-0969">Cilium</keyword>
<dbReference type="Proteomes" id="UP000199382">
    <property type="component" value="Unassembled WGS sequence"/>
</dbReference>
<evidence type="ECO:0000256" key="3">
    <source>
        <dbReference type="ARBA" id="ARBA00022475"/>
    </source>
</evidence>
<feature type="transmembrane region" description="Helical" evidence="7">
    <location>
        <begin position="126"/>
        <end position="152"/>
    </location>
</feature>
<dbReference type="PANTHER" id="PTHR30065:SF1">
    <property type="entry name" value="SURFACE PRESENTATION OF ANTIGENS PROTEIN SPAR"/>
    <property type="match status" value="1"/>
</dbReference>
<dbReference type="InterPro" id="IPR002010">
    <property type="entry name" value="T3SS_IM_R"/>
</dbReference>
<gene>
    <name evidence="8" type="ORF">SAMN04488026_100529</name>
</gene>
<accession>A0A1G8M5M5</accession>
<dbReference type="PRINTS" id="PR00953">
    <property type="entry name" value="TYPE3IMRPROT"/>
</dbReference>
<sequence>MIELPPELLQASQGLLLQGVVAFLRVAGVVAFLPAFGEKLVPQRVKLAVALAFTSIVLPAVPLTDAPDTGTELLSLIGAETLIGVVLGLTLRMMVVVLQMAASMIAQSTSLAQIFSGSATEPMPAIGHVLVMGGLALAVMADLHVLAARAIMESYSIFPVGSLMDSTELTEFGIAHISYCFRLAFCLAAPFVLAAFIYNLALGAINRAMPQLMVVLVGAPAITGVGMAMLALLSPFLLRIWLDAFQVVLANPFGMR</sequence>
<dbReference type="AlphaFoldDB" id="A0A1G8M5M5"/>
<dbReference type="Pfam" id="PF01311">
    <property type="entry name" value="Bac_export_1"/>
    <property type="match status" value="1"/>
</dbReference>
<evidence type="ECO:0000256" key="2">
    <source>
        <dbReference type="ARBA" id="ARBA00009772"/>
    </source>
</evidence>
<dbReference type="EMBL" id="FNEK01000005">
    <property type="protein sequence ID" value="SDI63248.1"/>
    <property type="molecule type" value="Genomic_DNA"/>
</dbReference>
<name>A0A1G8M5M5_9RHOB</name>
<keyword evidence="6 7" id="KW-0472">Membrane</keyword>
<evidence type="ECO:0000313" key="8">
    <source>
        <dbReference type="EMBL" id="SDI63248.1"/>
    </source>
</evidence>
<keyword evidence="4 7" id="KW-0812">Transmembrane</keyword>
<evidence type="ECO:0000313" key="9">
    <source>
        <dbReference type="Proteomes" id="UP000199382"/>
    </source>
</evidence>
<reference evidence="8 9" key="1">
    <citation type="submission" date="2016-10" db="EMBL/GenBank/DDBJ databases">
        <authorList>
            <person name="de Groot N.N."/>
        </authorList>
    </citation>
    <scope>NUCLEOTIDE SEQUENCE [LARGE SCALE GENOMIC DNA]</scope>
    <source>
        <strain evidence="8 9">DSM 25294</strain>
    </source>
</reference>
<evidence type="ECO:0000256" key="1">
    <source>
        <dbReference type="ARBA" id="ARBA00004651"/>
    </source>
</evidence>
<keyword evidence="5 7" id="KW-1133">Transmembrane helix</keyword>
<evidence type="ECO:0000256" key="6">
    <source>
        <dbReference type="ARBA" id="ARBA00023136"/>
    </source>
</evidence>
<feature type="transmembrane region" description="Helical" evidence="7">
    <location>
        <begin position="15"/>
        <end position="33"/>
    </location>
</feature>
<evidence type="ECO:0000256" key="5">
    <source>
        <dbReference type="ARBA" id="ARBA00022989"/>
    </source>
</evidence>
<dbReference type="GO" id="GO:0005886">
    <property type="term" value="C:plasma membrane"/>
    <property type="evidence" value="ECO:0007669"/>
    <property type="project" value="UniProtKB-SubCell"/>
</dbReference>
<evidence type="ECO:0000256" key="4">
    <source>
        <dbReference type="ARBA" id="ARBA00022692"/>
    </source>
</evidence>
<comment type="similarity">
    <text evidence="2">Belongs to the FliR/MopE/SpaR family.</text>
</comment>
<keyword evidence="8" id="KW-0282">Flagellum</keyword>
<keyword evidence="9" id="KW-1185">Reference proteome</keyword>
<dbReference type="PANTHER" id="PTHR30065">
    <property type="entry name" value="FLAGELLAR BIOSYNTHETIC PROTEIN FLIR"/>
    <property type="match status" value="1"/>
</dbReference>
<protein>
    <submittedName>
        <fullName evidence="8">Flagellar biosynthetic protein FliR</fullName>
    </submittedName>
</protein>
<dbReference type="STRING" id="571298.SAMN04488026_100529"/>